<dbReference type="AlphaFoldDB" id="A0A0B3VIN9"/>
<evidence type="ECO:0000313" key="6">
    <source>
        <dbReference type="Proteomes" id="UP000031189"/>
    </source>
</evidence>
<evidence type="ECO:0000313" key="5">
    <source>
        <dbReference type="EMBL" id="KHS56696.1"/>
    </source>
</evidence>
<evidence type="ECO:0000256" key="1">
    <source>
        <dbReference type="ARBA" id="ARBA00022737"/>
    </source>
</evidence>
<keyword evidence="4" id="KW-0175">Coiled coil</keyword>
<feature type="coiled-coil region" evidence="4">
    <location>
        <begin position="10"/>
        <end position="44"/>
    </location>
</feature>
<dbReference type="InterPro" id="IPR019734">
    <property type="entry name" value="TPR_rpt"/>
</dbReference>
<dbReference type="SMART" id="SM00028">
    <property type="entry name" value="TPR"/>
    <property type="match status" value="1"/>
</dbReference>
<dbReference type="Proteomes" id="UP000031189">
    <property type="component" value="Unassembled WGS sequence"/>
</dbReference>
<dbReference type="OrthoDB" id="7066280at2"/>
<dbReference type="Gene3D" id="1.25.40.10">
    <property type="entry name" value="Tetratricopeptide repeat domain"/>
    <property type="match status" value="1"/>
</dbReference>
<feature type="repeat" description="TPR" evidence="3">
    <location>
        <begin position="47"/>
        <end position="80"/>
    </location>
</feature>
<proteinExistence type="predicted"/>
<keyword evidence="6" id="KW-1185">Reference proteome</keyword>
<evidence type="ECO:0000256" key="2">
    <source>
        <dbReference type="ARBA" id="ARBA00022803"/>
    </source>
</evidence>
<name>A0A0B3VIN9_9FIRM</name>
<gene>
    <name evidence="5" type="ORF">QX51_11980</name>
</gene>
<keyword evidence="1" id="KW-0677">Repeat</keyword>
<dbReference type="InterPro" id="IPR011990">
    <property type="entry name" value="TPR-like_helical_dom_sf"/>
</dbReference>
<organism evidence="5 6">
    <name type="scientific">Terrisporobacter othiniensis</name>
    <dbReference type="NCBI Taxonomy" id="1577792"/>
    <lineage>
        <taxon>Bacteria</taxon>
        <taxon>Bacillati</taxon>
        <taxon>Bacillota</taxon>
        <taxon>Clostridia</taxon>
        <taxon>Peptostreptococcales</taxon>
        <taxon>Peptostreptococcaceae</taxon>
        <taxon>Terrisporobacter</taxon>
    </lineage>
</organism>
<comment type="caution">
    <text evidence="5">The sequence shown here is derived from an EMBL/GenBank/DDBJ whole genome shotgun (WGS) entry which is preliminary data.</text>
</comment>
<dbReference type="Pfam" id="PF07719">
    <property type="entry name" value="TPR_2"/>
    <property type="match status" value="1"/>
</dbReference>
<dbReference type="PROSITE" id="PS50293">
    <property type="entry name" value="TPR_REGION"/>
    <property type="match status" value="1"/>
</dbReference>
<dbReference type="STRING" id="1577792.QX51_11980"/>
<evidence type="ECO:0000256" key="4">
    <source>
        <dbReference type="SAM" id="Coils"/>
    </source>
</evidence>
<dbReference type="EMBL" id="JWHR01000109">
    <property type="protein sequence ID" value="KHS56696.1"/>
    <property type="molecule type" value="Genomic_DNA"/>
</dbReference>
<protein>
    <submittedName>
        <fullName evidence="5">Uncharacterized protein</fullName>
    </submittedName>
</protein>
<reference evidence="5 6" key="1">
    <citation type="submission" date="2014-12" db="EMBL/GenBank/DDBJ databases">
        <title>Draft genome sequence of Terrisporobacter sp. 08-306576, isolated from the blood culture of a bacteremia patient.</title>
        <authorList>
            <person name="Lund L.C."/>
            <person name="Sydenham T.V."/>
            <person name="Hogh S.V."/>
            <person name="Skov M.N."/>
            <person name="Kemp M."/>
            <person name="Justesen U.S."/>
        </authorList>
    </citation>
    <scope>NUCLEOTIDE SEQUENCE [LARGE SCALE GENOMIC DNA]</scope>
    <source>
        <strain evidence="5 6">08-306576</strain>
    </source>
</reference>
<evidence type="ECO:0000256" key="3">
    <source>
        <dbReference type="PROSITE-ProRule" id="PRU00339"/>
    </source>
</evidence>
<dbReference type="RefSeq" id="WP_039680147.1">
    <property type="nucleotide sequence ID" value="NZ_JWHR01000109.1"/>
</dbReference>
<dbReference type="SUPFAM" id="SSF48452">
    <property type="entry name" value="TPR-like"/>
    <property type="match status" value="1"/>
</dbReference>
<keyword evidence="2 3" id="KW-0802">TPR repeat</keyword>
<sequence length="129" mass="14898">MGWFSRKKEKKASEVNVKAEALNIDELRENAEKLKVGLQNSEGNERVNILNEIGDIYYKISDYDEAAKYYEESLSLHKAIGKAYTNLLNIYNAKRKEAAVNKDDDQIQYYLVKIDEMMKISKDVVRGNV</sequence>
<accession>A0A0B3VIN9</accession>
<dbReference type="PROSITE" id="PS50005">
    <property type="entry name" value="TPR"/>
    <property type="match status" value="1"/>
</dbReference>
<dbReference type="InterPro" id="IPR013105">
    <property type="entry name" value="TPR_2"/>
</dbReference>